<evidence type="ECO:0000259" key="1">
    <source>
        <dbReference type="SMART" id="SM01367"/>
    </source>
</evidence>
<dbReference type="GO" id="GO:2000134">
    <property type="term" value="P:negative regulation of G1/S transition of mitotic cell cycle"/>
    <property type="evidence" value="ECO:0007669"/>
    <property type="project" value="TreeGrafter"/>
</dbReference>
<dbReference type="GO" id="GO:0000977">
    <property type="term" value="F:RNA polymerase II transcription regulatory region sequence-specific DNA binding"/>
    <property type="evidence" value="ECO:0007669"/>
    <property type="project" value="TreeGrafter"/>
</dbReference>
<feature type="non-terminal residue" evidence="2">
    <location>
        <position position="158"/>
    </location>
</feature>
<reference evidence="2" key="1">
    <citation type="journal article" date="2023" name="Insect Mol. Biol.">
        <title>Genome sequencing provides insights into the evolution of gene families encoding plant cell wall-degrading enzymes in longhorned beetles.</title>
        <authorList>
            <person name="Shin N.R."/>
            <person name="Okamura Y."/>
            <person name="Kirsch R."/>
            <person name="Pauchet Y."/>
        </authorList>
    </citation>
    <scope>NUCLEOTIDE SEQUENCE</scope>
    <source>
        <strain evidence="2">AMC_N1</strain>
    </source>
</reference>
<dbReference type="AlphaFoldDB" id="A0AAV8Z7D9"/>
<dbReference type="PANTHER" id="PTHR13742:SF17">
    <property type="entry name" value="RE32990P-RELATED"/>
    <property type="match status" value="1"/>
</dbReference>
<dbReference type="GO" id="GO:0005667">
    <property type="term" value="C:transcription regulator complex"/>
    <property type="evidence" value="ECO:0007669"/>
    <property type="project" value="TreeGrafter"/>
</dbReference>
<dbReference type="GO" id="GO:0030154">
    <property type="term" value="P:cell differentiation"/>
    <property type="evidence" value="ECO:0007669"/>
    <property type="project" value="TreeGrafter"/>
</dbReference>
<accession>A0AAV8Z7D9</accession>
<dbReference type="Pfam" id="PF11934">
    <property type="entry name" value="DUF3452"/>
    <property type="match status" value="1"/>
</dbReference>
<proteinExistence type="predicted"/>
<protein>
    <recommendedName>
        <fullName evidence="1">Retinoblastoma-associated protein N-terminal domain-containing protein</fullName>
    </recommendedName>
</protein>
<dbReference type="EMBL" id="JAPWTK010000009">
    <property type="protein sequence ID" value="KAJ8960128.1"/>
    <property type="molecule type" value="Genomic_DNA"/>
</dbReference>
<dbReference type="PANTHER" id="PTHR13742">
    <property type="entry name" value="RETINOBLASTOMA-ASSOCIATED PROTEIN RB -RELATED"/>
    <property type="match status" value="1"/>
</dbReference>
<dbReference type="Proteomes" id="UP001162162">
    <property type="component" value="Unassembled WGS sequence"/>
</dbReference>
<keyword evidence="3" id="KW-1185">Reference proteome</keyword>
<dbReference type="GO" id="GO:0000785">
    <property type="term" value="C:chromatin"/>
    <property type="evidence" value="ECO:0007669"/>
    <property type="project" value="TreeGrafter"/>
</dbReference>
<dbReference type="InterPro" id="IPR028309">
    <property type="entry name" value="RB_fam"/>
</dbReference>
<evidence type="ECO:0000313" key="3">
    <source>
        <dbReference type="Proteomes" id="UP001162162"/>
    </source>
</evidence>
<dbReference type="InterPro" id="IPR024599">
    <property type="entry name" value="RB_N"/>
</dbReference>
<gene>
    <name evidence="2" type="ORF">NQ318_003847</name>
</gene>
<name>A0AAV8Z7D9_9CUCU</name>
<evidence type="ECO:0000313" key="2">
    <source>
        <dbReference type="EMBL" id="KAJ8960128.1"/>
    </source>
</evidence>
<feature type="domain" description="Retinoblastoma-associated protein N-terminal" evidence="1">
    <location>
        <begin position="65"/>
        <end position="158"/>
    </location>
</feature>
<dbReference type="GO" id="GO:0006357">
    <property type="term" value="P:regulation of transcription by RNA polymerase II"/>
    <property type="evidence" value="ECO:0007669"/>
    <property type="project" value="InterPro"/>
</dbReference>
<organism evidence="2 3">
    <name type="scientific">Aromia moschata</name>
    <dbReference type="NCBI Taxonomy" id="1265417"/>
    <lineage>
        <taxon>Eukaryota</taxon>
        <taxon>Metazoa</taxon>
        <taxon>Ecdysozoa</taxon>
        <taxon>Arthropoda</taxon>
        <taxon>Hexapoda</taxon>
        <taxon>Insecta</taxon>
        <taxon>Pterygota</taxon>
        <taxon>Neoptera</taxon>
        <taxon>Endopterygota</taxon>
        <taxon>Coleoptera</taxon>
        <taxon>Polyphaga</taxon>
        <taxon>Cucujiformia</taxon>
        <taxon>Chrysomeloidea</taxon>
        <taxon>Cerambycidae</taxon>
        <taxon>Cerambycinae</taxon>
        <taxon>Callichromatini</taxon>
        <taxon>Aromia</taxon>
    </lineage>
</organism>
<sequence>MVLSEEEHQLNKKHLDLCNKLNLDASTITISWDNFRSINKNFVLEGDALHWLGCSVFVASKGIEGLMPTSMAKGNCVNLISLLRHSNLSFAQFFCNINKWAEMAHLPEEFHNKIAHLKDTFGVSYSTFKEYHIIFSKIFLEPSPKELEQSKQHRSRKQ</sequence>
<comment type="caution">
    <text evidence="2">The sequence shown here is derived from an EMBL/GenBank/DDBJ whole genome shotgun (WGS) entry which is preliminary data.</text>
</comment>
<dbReference type="SMART" id="SM01367">
    <property type="entry name" value="DUF3452"/>
    <property type="match status" value="1"/>
</dbReference>